<dbReference type="Proteomes" id="UP000221612">
    <property type="component" value="Segment"/>
</dbReference>
<evidence type="ECO:0000313" key="1">
    <source>
        <dbReference type="EMBL" id="ASJ80483.1"/>
    </source>
</evidence>
<organism evidence="1 2">
    <name type="scientific">Escherichia phage V18</name>
    <dbReference type="NCBI Taxonomy" id="1981500"/>
    <lineage>
        <taxon>Viruses</taxon>
        <taxon>Duplodnaviria</taxon>
        <taxon>Heunggongvirae</taxon>
        <taxon>Uroviricota</taxon>
        <taxon>Caudoviricetes</taxon>
        <taxon>Vequintavirinae</taxon>
        <taxon>Vequintavirus</taxon>
        <taxon>Vequintavirus V18</taxon>
    </lineage>
</organism>
<gene>
    <name evidence="1" type="ORF">V18_00133</name>
</gene>
<accession>A0A220NU81</accession>
<keyword evidence="2" id="KW-1185">Reference proteome</keyword>
<proteinExistence type="predicted"/>
<protein>
    <submittedName>
        <fullName evidence="1">Uncharacterized protein</fullName>
    </submittedName>
</protein>
<reference evidence="1 2" key="1">
    <citation type="journal article" date="2015" name="Bacteriophage">
        <title>A small-scale experiment of using phage-based probiotic dietary supplement for prevention of E. coli traveler's diarrhea.</title>
        <authorList>
            <person name="Aleshkin A.V."/>
            <person name="Rubalskii E.O."/>
            <person name="Volozhantsev N.V."/>
            <person name="Verevkin V.V."/>
            <person name="Svetoch E.A."/>
            <person name="Kiseleva I.A."/>
            <person name="Bochkareva S.S."/>
            <person name="Borisova O.Y."/>
            <person name="Popova A.V."/>
            <person name="Bogun A.G."/>
            <person name="Afanas'ev S.S."/>
        </authorList>
    </citation>
    <scope>NUCLEOTIDE SEQUENCE [LARGE SCALE GENOMIC DNA]</scope>
</reference>
<name>A0A220NU81_9CAUD</name>
<evidence type="ECO:0000313" key="2">
    <source>
        <dbReference type="Proteomes" id="UP000221612"/>
    </source>
</evidence>
<dbReference type="OrthoDB" id="34920at10239"/>
<sequence length="123" mass="14292">MKLFEWFKKFKYKAVAIVPWSIQWVDEGGLPIPGDKDTGYWIMMENGFGKRKYTCTNSTRSATNWSKFYWGANEWGRYATKSMALIGIAEYIAARDRVGDTYYYTADDIRNSVYVPQPPDGDR</sequence>
<dbReference type="EMBL" id="KY683736">
    <property type="protein sequence ID" value="ASJ80483.1"/>
    <property type="molecule type" value="Genomic_DNA"/>
</dbReference>